<evidence type="ECO:0000256" key="7">
    <source>
        <dbReference type="SAM" id="Phobius"/>
    </source>
</evidence>
<evidence type="ECO:0000313" key="9">
    <source>
        <dbReference type="Proteomes" id="UP001165289"/>
    </source>
</evidence>
<comment type="subcellular location">
    <subcellularLocation>
        <location evidence="1 6">Cytoplasm</location>
        <location evidence="1 6">Cytoskeleton</location>
    </subcellularLocation>
</comment>
<dbReference type="EMBL" id="JAKMXF010000321">
    <property type="protein sequence ID" value="KAI6649327.1"/>
    <property type="molecule type" value="Genomic_DNA"/>
</dbReference>
<protein>
    <recommendedName>
        <fullName evidence="6">Arp2/3 complex 34 kDa subunit</fullName>
    </recommendedName>
</protein>
<feature type="transmembrane region" description="Helical" evidence="7">
    <location>
        <begin position="12"/>
        <end position="38"/>
    </location>
</feature>
<dbReference type="AlphaFoldDB" id="A0AAV7JKT1"/>
<dbReference type="InterPro" id="IPR007188">
    <property type="entry name" value="ARPC2"/>
</dbReference>
<dbReference type="GO" id="GO:0030041">
    <property type="term" value="P:actin filament polymerization"/>
    <property type="evidence" value="ECO:0007669"/>
    <property type="project" value="InterPro"/>
</dbReference>
<sequence length="234" mass="27168">MPLVYGGFPEPTLLVAFLVHSLSLPIAITDLLLLTMLYNDYECYYINFGLARKAALLKRNCFASIFNKYFECQRSGDLNQQRAVVPYRDNETMYVSADKDRVTAIFSTTFQDEDDIILSKIFMQAFTEGRKVHGAPSVLFTHREPPLELQGTKVATGDHIAYITFVLFPRHFEFKVRDHTINMIHTFRNYLHYHIKCSKAYLHSRMRARTTEFLKVMNRAKPEPPKKAEKKTIS</sequence>
<evidence type="ECO:0000256" key="5">
    <source>
        <dbReference type="ARBA" id="ARBA00023212"/>
    </source>
</evidence>
<evidence type="ECO:0000256" key="2">
    <source>
        <dbReference type="ARBA" id="ARBA00007192"/>
    </source>
</evidence>
<dbReference type="GO" id="GO:0005885">
    <property type="term" value="C:Arp2/3 protein complex"/>
    <property type="evidence" value="ECO:0007669"/>
    <property type="project" value="InterPro"/>
</dbReference>
<dbReference type="SUPFAM" id="SSF69645">
    <property type="entry name" value="Arp2/3 complex subunits"/>
    <property type="match status" value="1"/>
</dbReference>
<name>A0AAV7JKT1_9METZ</name>
<proteinExistence type="inferred from homology"/>
<keyword evidence="5 6" id="KW-0206">Cytoskeleton</keyword>
<keyword evidence="7" id="KW-1133">Transmembrane helix</keyword>
<dbReference type="GO" id="GO:0005200">
    <property type="term" value="F:structural constituent of cytoskeleton"/>
    <property type="evidence" value="ECO:0007669"/>
    <property type="project" value="TreeGrafter"/>
</dbReference>
<evidence type="ECO:0000313" key="8">
    <source>
        <dbReference type="EMBL" id="KAI6649327.1"/>
    </source>
</evidence>
<dbReference type="FunFam" id="3.30.1460.20:FF:000002">
    <property type="entry name" value="Arp2/3 complex 34 kDa subunit"/>
    <property type="match status" value="1"/>
</dbReference>
<gene>
    <name evidence="8" type="ORF">LOD99_11693</name>
</gene>
<dbReference type="Gene3D" id="3.30.1460.20">
    <property type="match status" value="1"/>
</dbReference>
<comment type="subunit">
    <text evidence="6">Component of the Arp2/3 complex.</text>
</comment>
<keyword evidence="9" id="KW-1185">Reference proteome</keyword>
<comment type="function">
    <text evidence="6">Functions as actin-binding component of the Arp2/3 complex which is involved in regulation of actin polymerization and together with an activating nucleation-promoting factor (NPF) mediates the formation of branched actin networks.</text>
</comment>
<dbReference type="InterPro" id="IPR034666">
    <property type="entry name" value="ARPC2/4"/>
</dbReference>
<reference evidence="8 9" key="1">
    <citation type="journal article" date="2023" name="BMC Biol.">
        <title>The compact genome of the sponge Oopsacas minuta (Hexactinellida) is lacking key metazoan core genes.</title>
        <authorList>
            <person name="Santini S."/>
            <person name="Schenkelaars Q."/>
            <person name="Jourda C."/>
            <person name="Duchesne M."/>
            <person name="Belahbib H."/>
            <person name="Rocher C."/>
            <person name="Selva M."/>
            <person name="Riesgo A."/>
            <person name="Vervoort M."/>
            <person name="Leys S.P."/>
            <person name="Kodjabachian L."/>
            <person name="Le Bivic A."/>
            <person name="Borchiellini C."/>
            <person name="Claverie J.M."/>
            <person name="Renard E."/>
        </authorList>
    </citation>
    <scope>NUCLEOTIDE SEQUENCE [LARGE SCALE GENOMIC DNA]</scope>
    <source>
        <strain evidence="8">SPO-2</strain>
    </source>
</reference>
<keyword evidence="3 6" id="KW-0963">Cytoplasm</keyword>
<keyword evidence="7" id="KW-0812">Transmembrane</keyword>
<comment type="caution">
    <text evidence="8">The sequence shown here is derived from an EMBL/GenBank/DDBJ whole genome shotgun (WGS) entry which is preliminary data.</text>
</comment>
<keyword evidence="7" id="KW-0472">Membrane</keyword>
<dbReference type="PANTHER" id="PTHR12058:SF0">
    <property type="entry name" value="ACTIN-RELATED PROTEIN 2_3 COMPLEX SUBUNIT 2"/>
    <property type="match status" value="1"/>
</dbReference>
<dbReference type="GO" id="GO:0051015">
    <property type="term" value="F:actin filament binding"/>
    <property type="evidence" value="ECO:0007669"/>
    <property type="project" value="TreeGrafter"/>
</dbReference>
<evidence type="ECO:0000256" key="1">
    <source>
        <dbReference type="ARBA" id="ARBA00004245"/>
    </source>
</evidence>
<dbReference type="Proteomes" id="UP001165289">
    <property type="component" value="Unassembled WGS sequence"/>
</dbReference>
<keyword evidence="4 6" id="KW-0009">Actin-binding</keyword>
<accession>A0AAV7JKT1</accession>
<dbReference type="GO" id="GO:0034314">
    <property type="term" value="P:Arp2/3 complex-mediated actin nucleation"/>
    <property type="evidence" value="ECO:0007669"/>
    <property type="project" value="InterPro"/>
</dbReference>
<dbReference type="PANTHER" id="PTHR12058">
    <property type="entry name" value="ARP2/3 COMPLEX 34 KDA SUBUNIT"/>
    <property type="match status" value="1"/>
</dbReference>
<dbReference type="Pfam" id="PF04045">
    <property type="entry name" value="P34-Arc"/>
    <property type="match status" value="1"/>
</dbReference>
<comment type="similarity">
    <text evidence="2 6">Belongs to the ARPC2 family.</text>
</comment>
<organism evidence="8 9">
    <name type="scientific">Oopsacas minuta</name>
    <dbReference type="NCBI Taxonomy" id="111878"/>
    <lineage>
        <taxon>Eukaryota</taxon>
        <taxon>Metazoa</taxon>
        <taxon>Porifera</taxon>
        <taxon>Hexactinellida</taxon>
        <taxon>Hexasterophora</taxon>
        <taxon>Lyssacinosida</taxon>
        <taxon>Leucopsacidae</taxon>
        <taxon>Oopsacas</taxon>
    </lineage>
</organism>
<evidence type="ECO:0000256" key="6">
    <source>
        <dbReference type="RuleBase" id="RU364015"/>
    </source>
</evidence>
<evidence type="ECO:0000256" key="4">
    <source>
        <dbReference type="ARBA" id="ARBA00023203"/>
    </source>
</evidence>
<evidence type="ECO:0000256" key="3">
    <source>
        <dbReference type="ARBA" id="ARBA00022490"/>
    </source>
</evidence>